<dbReference type="Proteomes" id="UP000289738">
    <property type="component" value="Chromosome A06"/>
</dbReference>
<organism evidence="2 3">
    <name type="scientific">Arachis hypogaea</name>
    <name type="common">Peanut</name>
    <dbReference type="NCBI Taxonomy" id="3818"/>
    <lineage>
        <taxon>Eukaryota</taxon>
        <taxon>Viridiplantae</taxon>
        <taxon>Streptophyta</taxon>
        <taxon>Embryophyta</taxon>
        <taxon>Tracheophyta</taxon>
        <taxon>Spermatophyta</taxon>
        <taxon>Magnoliopsida</taxon>
        <taxon>eudicotyledons</taxon>
        <taxon>Gunneridae</taxon>
        <taxon>Pentapetalae</taxon>
        <taxon>rosids</taxon>
        <taxon>fabids</taxon>
        <taxon>Fabales</taxon>
        <taxon>Fabaceae</taxon>
        <taxon>Papilionoideae</taxon>
        <taxon>50 kb inversion clade</taxon>
        <taxon>dalbergioids sensu lato</taxon>
        <taxon>Dalbergieae</taxon>
        <taxon>Pterocarpus clade</taxon>
        <taxon>Arachis</taxon>
    </lineage>
</organism>
<dbReference type="EMBL" id="SDMP01000006">
    <property type="protein sequence ID" value="RYR51009.1"/>
    <property type="molecule type" value="Genomic_DNA"/>
</dbReference>
<comment type="caution">
    <text evidence="2">The sequence shown here is derived from an EMBL/GenBank/DDBJ whole genome shotgun (WGS) entry which is preliminary data.</text>
</comment>
<evidence type="ECO:0008006" key="4">
    <source>
        <dbReference type="Google" id="ProtNLM"/>
    </source>
</evidence>
<accession>A0A445CJA7</accession>
<sequence>MFNYCETRVTAEELALVEFNSVEEAYARYVKYARVTGFAVRKGVSGKDDKDKRCEKWKMKSFFVDNNHEFALPDYTNVMAPHHNICEGINSSLKKFIRSENYLLELVENLDHVEKDYRNNKFISDFKSLYPELVMATSLEIIEKGVNKEIETMCPRDKSGQRGIVDKEYCDILVPTIEKSKGAHRGSTNVKMGRRCRKCLGLGHNQTNCTANDKGVDDEGARTTNNQFQTSGKKV</sequence>
<protein>
    <recommendedName>
        <fullName evidence="4">Protein FAR1-RELATED SEQUENCE</fullName>
    </recommendedName>
</protein>
<feature type="compositionally biased region" description="Polar residues" evidence="1">
    <location>
        <begin position="222"/>
        <end position="235"/>
    </location>
</feature>
<keyword evidence="3" id="KW-1185">Reference proteome</keyword>
<evidence type="ECO:0000313" key="3">
    <source>
        <dbReference type="Proteomes" id="UP000289738"/>
    </source>
</evidence>
<evidence type="ECO:0000256" key="1">
    <source>
        <dbReference type="SAM" id="MobiDB-lite"/>
    </source>
</evidence>
<gene>
    <name evidence="2" type="ORF">Ahy_A06g026071</name>
</gene>
<feature type="region of interest" description="Disordered" evidence="1">
    <location>
        <begin position="211"/>
        <end position="235"/>
    </location>
</feature>
<name>A0A445CJA7_ARAHY</name>
<evidence type="ECO:0000313" key="2">
    <source>
        <dbReference type="EMBL" id="RYR51009.1"/>
    </source>
</evidence>
<proteinExistence type="predicted"/>
<dbReference type="AlphaFoldDB" id="A0A445CJA7"/>
<reference evidence="2 3" key="1">
    <citation type="submission" date="2019-01" db="EMBL/GenBank/DDBJ databases">
        <title>Sequencing of cultivated peanut Arachis hypogaea provides insights into genome evolution and oil improvement.</title>
        <authorList>
            <person name="Chen X."/>
        </authorList>
    </citation>
    <scope>NUCLEOTIDE SEQUENCE [LARGE SCALE GENOMIC DNA]</scope>
    <source>
        <strain evidence="3">cv. Fuhuasheng</strain>
        <tissue evidence="2">Leaves</tissue>
    </source>
</reference>